<accession>A0A0C2JTI0</accession>
<keyword evidence="2" id="KW-1185">Reference proteome</keyword>
<protein>
    <submittedName>
        <fullName evidence="1">Uncharacterized protein</fullName>
    </submittedName>
</protein>
<gene>
    <name evidence="1" type="ORF">RF11_11907</name>
</gene>
<comment type="caution">
    <text evidence="1">The sequence shown here is derived from an EMBL/GenBank/DDBJ whole genome shotgun (WGS) entry which is preliminary data.</text>
</comment>
<name>A0A0C2JTI0_THEKT</name>
<dbReference type="EMBL" id="JWZT01001139">
    <property type="protein sequence ID" value="KII72718.1"/>
    <property type="molecule type" value="Genomic_DNA"/>
</dbReference>
<reference evidence="1 2" key="1">
    <citation type="journal article" date="2014" name="Genome Biol. Evol.">
        <title>The genome of the myxosporean Thelohanellus kitauei shows adaptations to nutrient acquisition within its fish host.</title>
        <authorList>
            <person name="Yang Y."/>
            <person name="Xiong J."/>
            <person name="Zhou Z."/>
            <person name="Huo F."/>
            <person name="Miao W."/>
            <person name="Ran C."/>
            <person name="Liu Y."/>
            <person name="Zhang J."/>
            <person name="Feng J."/>
            <person name="Wang M."/>
            <person name="Wang M."/>
            <person name="Wang L."/>
            <person name="Yao B."/>
        </authorList>
    </citation>
    <scope>NUCLEOTIDE SEQUENCE [LARGE SCALE GENOMIC DNA]</scope>
    <source>
        <strain evidence="1">Wuqing</strain>
    </source>
</reference>
<proteinExistence type="predicted"/>
<sequence>MTKNVFIPRQIFRHDKILLDNIYDDKASLSVSKNGKLISYINNTLSDPKLNFLIFKHFEFLSKLGLINQNMKDQLIRLDYLFRIQSQYIDLIIDQSNIKNIWICARTSRPSIVNEVYLDIKYMISDSDFKQIKHCRFQNHM</sequence>
<dbReference type="AlphaFoldDB" id="A0A0C2JTI0"/>
<dbReference type="Proteomes" id="UP000031668">
    <property type="component" value="Unassembled WGS sequence"/>
</dbReference>
<evidence type="ECO:0000313" key="1">
    <source>
        <dbReference type="EMBL" id="KII72718.1"/>
    </source>
</evidence>
<evidence type="ECO:0000313" key="2">
    <source>
        <dbReference type="Proteomes" id="UP000031668"/>
    </source>
</evidence>
<organism evidence="1 2">
    <name type="scientific">Thelohanellus kitauei</name>
    <name type="common">Myxosporean</name>
    <dbReference type="NCBI Taxonomy" id="669202"/>
    <lineage>
        <taxon>Eukaryota</taxon>
        <taxon>Metazoa</taxon>
        <taxon>Cnidaria</taxon>
        <taxon>Myxozoa</taxon>
        <taxon>Myxosporea</taxon>
        <taxon>Bivalvulida</taxon>
        <taxon>Platysporina</taxon>
        <taxon>Myxobolidae</taxon>
        <taxon>Thelohanellus</taxon>
    </lineage>
</organism>